<evidence type="ECO:0000256" key="1">
    <source>
        <dbReference type="SAM" id="MobiDB-lite"/>
    </source>
</evidence>
<dbReference type="InterPro" id="IPR036866">
    <property type="entry name" value="RibonucZ/Hydroxyglut_hydro"/>
</dbReference>
<accession>A0ABP8ZES6</accession>
<comment type="caution">
    <text evidence="3">The sequence shown here is derived from an EMBL/GenBank/DDBJ whole genome shotgun (WGS) entry which is preliminary data.</text>
</comment>
<dbReference type="Proteomes" id="UP001500121">
    <property type="component" value="Unassembled WGS sequence"/>
</dbReference>
<protein>
    <recommendedName>
        <fullName evidence="2">Metallo-beta-lactamase domain-containing protein</fullName>
    </recommendedName>
</protein>
<gene>
    <name evidence="3" type="ORF">GCM10025783_30050</name>
</gene>
<keyword evidence="4" id="KW-1185">Reference proteome</keyword>
<dbReference type="PANTHER" id="PTHR30619">
    <property type="entry name" value="DNA INTERNALIZATION/COMPETENCE PROTEIN COMEC/REC2"/>
    <property type="match status" value="1"/>
</dbReference>
<dbReference type="PANTHER" id="PTHR30619:SF1">
    <property type="entry name" value="RECOMBINATION PROTEIN 2"/>
    <property type="match status" value="1"/>
</dbReference>
<dbReference type="Gene3D" id="3.60.15.10">
    <property type="entry name" value="Ribonuclease Z/Hydroxyacylglutathione hydrolase-like"/>
    <property type="match status" value="1"/>
</dbReference>
<dbReference type="SUPFAM" id="SSF56281">
    <property type="entry name" value="Metallo-hydrolase/oxidoreductase"/>
    <property type="match status" value="1"/>
</dbReference>
<proteinExistence type="predicted"/>
<sequence>MPTIGEDGSTVMIEIEFIPVGEETNTGDALLCHFTQPGTTTERVVVIDGGFVTTSDAIVSHIEQYYGTSRVDLMVCTHPDADHINGLTGVIEALDVMTLVIHRPSEHGYTSDDVAASAVNDLIKVAENNGTQVITDAYAGSTFFDAITILGPTKAFYLEQLEAQMKKTGVRAAAGRVLGGLLEAMSKALRSRTTDPGEGDFTDNGGTTPRNNSSIVLDVQVEGYRAILTGDAGVPALIAADDTASSLGVNGSYPDFFDVPHHGSRHNLNTDTANRLLGPIGGQQTGTAFVSVGKKAEDFPRSEVANALKRRGYSVSPTRGQTIRWSRNAPARLGWVTLTPLGWLEVD</sequence>
<dbReference type="InterPro" id="IPR052159">
    <property type="entry name" value="Competence_DNA_uptake"/>
</dbReference>
<name>A0ABP8ZES6_9MICO</name>
<dbReference type="EMBL" id="BAABLP010000007">
    <property type="protein sequence ID" value="GAA4754925.1"/>
    <property type="molecule type" value="Genomic_DNA"/>
</dbReference>
<dbReference type="InterPro" id="IPR001279">
    <property type="entry name" value="Metallo-B-lactamas"/>
</dbReference>
<evidence type="ECO:0000313" key="4">
    <source>
        <dbReference type="Proteomes" id="UP001500121"/>
    </source>
</evidence>
<feature type="region of interest" description="Disordered" evidence="1">
    <location>
        <begin position="191"/>
        <end position="212"/>
    </location>
</feature>
<reference evidence="4" key="1">
    <citation type="journal article" date="2019" name="Int. J. Syst. Evol. Microbiol.">
        <title>The Global Catalogue of Microorganisms (GCM) 10K type strain sequencing project: providing services to taxonomists for standard genome sequencing and annotation.</title>
        <authorList>
            <consortium name="The Broad Institute Genomics Platform"/>
            <consortium name="The Broad Institute Genome Sequencing Center for Infectious Disease"/>
            <person name="Wu L."/>
            <person name="Ma J."/>
        </authorList>
    </citation>
    <scope>NUCLEOTIDE SEQUENCE [LARGE SCALE GENOMIC DNA]</scope>
    <source>
        <strain evidence="4">JCM 19015</strain>
    </source>
</reference>
<evidence type="ECO:0000313" key="3">
    <source>
        <dbReference type="EMBL" id="GAA4754925.1"/>
    </source>
</evidence>
<evidence type="ECO:0000259" key="2">
    <source>
        <dbReference type="Pfam" id="PF00753"/>
    </source>
</evidence>
<dbReference type="Pfam" id="PF00753">
    <property type="entry name" value="Lactamase_B"/>
    <property type="match status" value="1"/>
</dbReference>
<organism evidence="3 4">
    <name type="scientific">Amnibacterium soli</name>
    <dbReference type="NCBI Taxonomy" id="1282736"/>
    <lineage>
        <taxon>Bacteria</taxon>
        <taxon>Bacillati</taxon>
        <taxon>Actinomycetota</taxon>
        <taxon>Actinomycetes</taxon>
        <taxon>Micrococcales</taxon>
        <taxon>Microbacteriaceae</taxon>
        <taxon>Amnibacterium</taxon>
    </lineage>
</organism>
<feature type="domain" description="Metallo-beta-lactamase" evidence="2">
    <location>
        <begin position="41"/>
        <end position="262"/>
    </location>
</feature>